<accession>A0A511YLE6</accession>
<evidence type="ECO:0000259" key="1">
    <source>
        <dbReference type="Pfam" id="PF08845"/>
    </source>
</evidence>
<feature type="domain" description="Toxin SymE-like" evidence="1">
    <location>
        <begin position="14"/>
        <end position="67"/>
    </location>
</feature>
<keyword evidence="3" id="KW-1185">Reference proteome</keyword>
<dbReference type="GO" id="GO:0005737">
    <property type="term" value="C:cytoplasm"/>
    <property type="evidence" value="ECO:0007669"/>
    <property type="project" value="InterPro"/>
</dbReference>
<protein>
    <recommendedName>
        <fullName evidence="1">Toxin SymE-like domain-containing protein</fullName>
    </recommendedName>
</protein>
<dbReference type="AlphaFoldDB" id="A0A511YLE6"/>
<organism evidence="2 3">
    <name type="scientific">Chryseobacterium hagamense</name>
    <dbReference type="NCBI Taxonomy" id="395935"/>
    <lineage>
        <taxon>Bacteria</taxon>
        <taxon>Pseudomonadati</taxon>
        <taxon>Bacteroidota</taxon>
        <taxon>Flavobacteriia</taxon>
        <taxon>Flavobacteriales</taxon>
        <taxon>Weeksellaceae</taxon>
        <taxon>Chryseobacterium group</taxon>
        <taxon>Chryseobacterium</taxon>
    </lineage>
</organism>
<dbReference type="Pfam" id="PF08845">
    <property type="entry name" value="SymE_toxin"/>
    <property type="match status" value="1"/>
</dbReference>
<dbReference type="OrthoDB" id="9803936at2"/>
<dbReference type="GO" id="GO:0016070">
    <property type="term" value="P:RNA metabolic process"/>
    <property type="evidence" value="ECO:0007669"/>
    <property type="project" value="InterPro"/>
</dbReference>
<dbReference type="Proteomes" id="UP000321863">
    <property type="component" value="Unassembled WGS sequence"/>
</dbReference>
<dbReference type="GO" id="GO:0016788">
    <property type="term" value="F:hydrolase activity, acting on ester bonds"/>
    <property type="evidence" value="ECO:0007669"/>
    <property type="project" value="InterPro"/>
</dbReference>
<dbReference type="EMBL" id="BJYJ01000007">
    <property type="protein sequence ID" value="GEN76024.1"/>
    <property type="molecule type" value="Genomic_DNA"/>
</dbReference>
<dbReference type="GO" id="GO:0003723">
    <property type="term" value="F:RNA binding"/>
    <property type="evidence" value="ECO:0007669"/>
    <property type="project" value="InterPro"/>
</dbReference>
<evidence type="ECO:0000313" key="2">
    <source>
        <dbReference type="EMBL" id="GEN76024.1"/>
    </source>
</evidence>
<sequence>MMKQEKKFQYKRDRHLKVYGKYTGNSNSRRPNLLPEIRLCGKWLQEIGFEQGNTIKVQQRKNKITITLDRQEKN</sequence>
<gene>
    <name evidence="2" type="ORF">CHA01nite_17640</name>
</gene>
<name>A0A511YLE6_9FLAO</name>
<dbReference type="InterPro" id="IPR014944">
    <property type="entry name" value="Toxin_SymE-like"/>
</dbReference>
<dbReference type="RefSeq" id="WP_146940958.1">
    <property type="nucleotide sequence ID" value="NZ_BJYJ01000007.1"/>
</dbReference>
<evidence type="ECO:0000313" key="3">
    <source>
        <dbReference type="Proteomes" id="UP000321863"/>
    </source>
</evidence>
<reference evidence="2 3" key="1">
    <citation type="submission" date="2019-07" db="EMBL/GenBank/DDBJ databases">
        <title>Whole genome shotgun sequence of Chryseobacterium hagamense NBRC 105253.</title>
        <authorList>
            <person name="Hosoyama A."/>
            <person name="Uohara A."/>
            <person name="Ohji S."/>
            <person name="Ichikawa N."/>
        </authorList>
    </citation>
    <scope>NUCLEOTIDE SEQUENCE [LARGE SCALE GENOMIC DNA]</scope>
    <source>
        <strain evidence="2 3">NBRC 105253</strain>
    </source>
</reference>
<proteinExistence type="predicted"/>
<comment type="caution">
    <text evidence="2">The sequence shown here is derived from an EMBL/GenBank/DDBJ whole genome shotgun (WGS) entry which is preliminary data.</text>
</comment>